<evidence type="ECO:0000259" key="12">
    <source>
        <dbReference type="Pfam" id="PF00999"/>
    </source>
</evidence>
<evidence type="ECO:0000256" key="5">
    <source>
        <dbReference type="ARBA" id="ARBA00022692"/>
    </source>
</evidence>
<reference evidence="15" key="2">
    <citation type="journal article" date="2023" name="Plants (Basel)">
        <title>Annotation of the Turnera subulata (Passifloraceae) Draft Genome Reveals the S-Locus Evolved after the Divergence of Turneroideae from Passifloroideae in a Stepwise Manner.</title>
        <authorList>
            <person name="Henning P.M."/>
            <person name="Roalson E.H."/>
            <person name="Mir W."/>
            <person name="McCubbin A.G."/>
            <person name="Shore J.S."/>
        </authorList>
    </citation>
    <scope>NUCLEOTIDE SEQUENCE</scope>
    <source>
        <strain evidence="15">F60SS</strain>
    </source>
</reference>
<evidence type="ECO:0000256" key="2">
    <source>
        <dbReference type="ARBA" id="ARBA00022448"/>
    </source>
</evidence>
<feature type="transmembrane region" description="Helical" evidence="11">
    <location>
        <begin position="119"/>
        <end position="140"/>
    </location>
</feature>
<dbReference type="Gene3D" id="1.20.1530.20">
    <property type="match status" value="2"/>
</dbReference>
<dbReference type="GO" id="GO:0006813">
    <property type="term" value="P:potassium ion transport"/>
    <property type="evidence" value="ECO:0007669"/>
    <property type="project" value="UniProtKB-KW"/>
</dbReference>
<evidence type="ECO:0000313" key="15">
    <source>
        <dbReference type="EMBL" id="KAJ4830882.1"/>
    </source>
</evidence>
<evidence type="ECO:0000256" key="11">
    <source>
        <dbReference type="SAM" id="Phobius"/>
    </source>
</evidence>
<feature type="domain" description="Cation/H(+) antiporter central" evidence="13">
    <location>
        <begin position="576"/>
        <end position="667"/>
    </location>
</feature>
<keyword evidence="3" id="KW-0050">Antiport</keyword>
<keyword evidence="5 11" id="KW-0812">Transmembrane</keyword>
<evidence type="ECO:0000256" key="10">
    <source>
        <dbReference type="ARBA" id="ARBA00038341"/>
    </source>
</evidence>
<feature type="transmembrane region" description="Helical" evidence="11">
    <location>
        <begin position="221"/>
        <end position="241"/>
    </location>
</feature>
<feature type="transmembrane region" description="Helical" evidence="11">
    <location>
        <begin position="1085"/>
        <end position="1106"/>
    </location>
</feature>
<keyword evidence="9 11" id="KW-0472">Membrane</keyword>
<feature type="transmembrane region" description="Helical" evidence="11">
    <location>
        <begin position="396"/>
        <end position="417"/>
    </location>
</feature>
<evidence type="ECO:0008006" key="17">
    <source>
        <dbReference type="Google" id="ProtNLM"/>
    </source>
</evidence>
<dbReference type="GO" id="GO:0006885">
    <property type="term" value="P:regulation of pH"/>
    <property type="evidence" value="ECO:0007669"/>
    <property type="project" value="TreeGrafter"/>
</dbReference>
<evidence type="ECO:0000256" key="8">
    <source>
        <dbReference type="ARBA" id="ARBA00023065"/>
    </source>
</evidence>
<feature type="domain" description="Cation/H+ exchanger transmembrane" evidence="12">
    <location>
        <begin position="837"/>
        <end position="1126"/>
    </location>
</feature>
<feature type="transmembrane region" description="Helical" evidence="11">
    <location>
        <begin position="152"/>
        <end position="173"/>
    </location>
</feature>
<feature type="transmembrane region" description="Helical" evidence="11">
    <location>
        <begin position="1113"/>
        <end position="1136"/>
    </location>
</feature>
<feature type="domain" description="Cation/H(+) antiporter C-terminal" evidence="14">
    <location>
        <begin position="1327"/>
        <end position="1468"/>
    </location>
</feature>
<protein>
    <recommendedName>
        <fullName evidence="17">Cation/H+ exchanger domain-containing protein</fullName>
    </recommendedName>
</protein>
<evidence type="ECO:0000256" key="9">
    <source>
        <dbReference type="ARBA" id="ARBA00023136"/>
    </source>
</evidence>
<evidence type="ECO:0000313" key="16">
    <source>
        <dbReference type="Proteomes" id="UP001141552"/>
    </source>
</evidence>
<evidence type="ECO:0000256" key="4">
    <source>
        <dbReference type="ARBA" id="ARBA00022538"/>
    </source>
</evidence>
<evidence type="ECO:0000256" key="1">
    <source>
        <dbReference type="ARBA" id="ARBA00004141"/>
    </source>
</evidence>
<keyword evidence="16" id="KW-1185">Reference proteome</keyword>
<feature type="transmembrane region" description="Helical" evidence="11">
    <location>
        <begin position="253"/>
        <end position="272"/>
    </location>
</feature>
<dbReference type="Pfam" id="PF23256">
    <property type="entry name" value="CHX17_2nd"/>
    <property type="match status" value="2"/>
</dbReference>
<feature type="domain" description="Cation/H+ exchanger transmembrane" evidence="12">
    <location>
        <begin position="101"/>
        <end position="479"/>
    </location>
</feature>
<evidence type="ECO:0000256" key="6">
    <source>
        <dbReference type="ARBA" id="ARBA00022958"/>
    </source>
</evidence>
<dbReference type="InterPro" id="IPR006153">
    <property type="entry name" value="Cation/H_exchanger_TM"/>
</dbReference>
<dbReference type="OrthoDB" id="1889525at2759"/>
<feature type="transmembrane region" description="Helical" evidence="11">
    <location>
        <begin position="930"/>
        <end position="952"/>
    </location>
</feature>
<feature type="transmembrane region" description="Helical" evidence="11">
    <location>
        <begin position="278"/>
        <end position="298"/>
    </location>
</feature>
<feature type="transmembrane region" description="Helical" evidence="11">
    <location>
        <begin position="896"/>
        <end position="918"/>
    </location>
</feature>
<reference evidence="15" key="1">
    <citation type="submission" date="2022-02" db="EMBL/GenBank/DDBJ databases">
        <authorList>
            <person name="Henning P.M."/>
            <person name="McCubbin A.G."/>
            <person name="Shore J.S."/>
        </authorList>
    </citation>
    <scope>NUCLEOTIDE SEQUENCE</scope>
    <source>
        <strain evidence="15">F60SS</strain>
        <tissue evidence="15">Leaves</tissue>
    </source>
</reference>
<proteinExistence type="inferred from homology"/>
<feature type="transmembrane region" description="Helical" evidence="11">
    <location>
        <begin position="86"/>
        <end position="107"/>
    </location>
</feature>
<dbReference type="InterPro" id="IPR057290">
    <property type="entry name" value="CHX17_C"/>
</dbReference>
<feature type="domain" description="Cation/H(+) antiporter central" evidence="13">
    <location>
        <begin position="1190"/>
        <end position="1317"/>
    </location>
</feature>
<comment type="subcellular location">
    <subcellularLocation>
        <location evidence="1">Membrane</location>
        <topology evidence="1">Multi-pass membrane protein</topology>
    </subcellularLocation>
</comment>
<dbReference type="Proteomes" id="UP001141552">
    <property type="component" value="Unassembled WGS sequence"/>
</dbReference>
<accession>A0A9Q0J7G2</accession>
<keyword evidence="7 11" id="KW-1133">Transmembrane helix</keyword>
<dbReference type="FunFam" id="1.20.1530.20:FF:000003">
    <property type="entry name" value="Cation/H(+) antiporter 15"/>
    <property type="match status" value="1"/>
</dbReference>
<feature type="domain" description="Cation/H(+) antiporter C-terminal" evidence="14">
    <location>
        <begin position="674"/>
        <end position="819"/>
    </location>
</feature>
<dbReference type="Pfam" id="PF23259">
    <property type="entry name" value="CHX17_C"/>
    <property type="match status" value="2"/>
</dbReference>
<gene>
    <name evidence="15" type="ORF">Tsubulata_035790</name>
</gene>
<organism evidence="15 16">
    <name type="scientific">Turnera subulata</name>
    <dbReference type="NCBI Taxonomy" id="218843"/>
    <lineage>
        <taxon>Eukaryota</taxon>
        <taxon>Viridiplantae</taxon>
        <taxon>Streptophyta</taxon>
        <taxon>Embryophyta</taxon>
        <taxon>Tracheophyta</taxon>
        <taxon>Spermatophyta</taxon>
        <taxon>Magnoliopsida</taxon>
        <taxon>eudicotyledons</taxon>
        <taxon>Gunneridae</taxon>
        <taxon>Pentapetalae</taxon>
        <taxon>rosids</taxon>
        <taxon>fabids</taxon>
        <taxon>Malpighiales</taxon>
        <taxon>Passifloraceae</taxon>
        <taxon>Turnera</taxon>
    </lineage>
</organism>
<dbReference type="PANTHER" id="PTHR32468">
    <property type="entry name" value="CATION/H + ANTIPORTER"/>
    <property type="match status" value="1"/>
</dbReference>
<comment type="similarity">
    <text evidence="10">Belongs to the monovalent cation:proton antiporter 2 (CPA2) transporter (TC 2.A.37) family. CHX (TC 2.A.37.4) subfamily.</text>
</comment>
<feature type="transmembrane region" description="Helical" evidence="11">
    <location>
        <begin position="180"/>
        <end position="201"/>
    </location>
</feature>
<feature type="transmembrane region" description="Helical" evidence="11">
    <location>
        <begin position="358"/>
        <end position="384"/>
    </location>
</feature>
<evidence type="ECO:0000256" key="7">
    <source>
        <dbReference type="ARBA" id="ARBA00022989"/>
    </source>
</evidence>
<feature type="transmembrane region" description="Helical" evidence="11">
    <location>
        <begin position="319"/>
        <end position="352"/>
    </location>
</feature>
<dbReference type="Pfam" id="PF00999">
    <property type="entry name" value="Na_H_Exchanger"/>
    <property type="match status" value="2"/>
</dbReference>
<dbReference type="Gene3D" id="3.40.50.12370">
    <property type="match status" value="1"/>
</dbReference>
<feature type="transmembrane region" description="Helical" evidence="11">
    <location>
        <begin position="964"/>
        <end position="987"/>
    </location>
</feature>
<evidence type="ECO:0000259" key="14">
    <source>
        <dbReference type="Pfam" id="PF23259"/>
    </source>
</evidence>
<keyword evidence="8" id="KW-0406">Ion transport</keyword>
<evidence type="ECO:0000256" key="3">
    <source>
        <dbReference type="ARBA" id="ARBA00022449"/>
    </source>
</evidence>
<sequence length="1515" mass="168225">MGEGVFITFCFISFSSLPNDDHLSCLFHSFLLTMASSTNKSSSLHSQNAEARELRDAGPGDIVCRFMMDISSRGIWFGDDPLAHTLPLILAQLSTVSILTRFLYVLLKPFGQPSIVSQILGGIILGPSVLGGSTFAQKIFPPEGRDALETLSIFGFMLFVFQIGVKINPLIVFKVSKLPLAVGLLSFCIPFALASCVTVLFCQILQMDENSCSALQLVVKLQALSAFPAIAIFLADLNILNSDVGRLASSSSMICDVCYWSIVFLSGLINMATTNPVSSLLCFVLSLGLLTMFIVYGIRRAALWAIRDIPEGKPVKDIYVVLALVAVMACGFVSEAIGLNVLISSFLVGLVIPDGPPLGAAIVERLDCFMSVLLMPIFFALCGLKTDVYSINSWDDVGIIQLAILVAVLGKVAGTMIPPLLFRMPFKDSVSLALIMNSKGFMELIILNFWLEWEVINDECFAIMIVSMVVLTGVISALVKAIYDPSRRFTAYKRRTIRHLPRYEELRILACVHTQDNIRSVITLLHASNPTKENPIRVVILHLTRLAGSASPQLTPHMPRDQAPRFLTESERIFNTFQKLEQRNSNHITVHCYKGISPFSTMHNDVCALALEQRTTFIIIPFHKQPIDKGRLDTFNGYRNLNKNVLEKAPCSVGVLIDNGSTKHSQYITKEYRILVLFFGGADDREALVYAQRMSEHHHVVLTVLRFSSKTNPADIAGGTERSKMLNSEMLDEFISTAKRNEHIQYREETVASGTCVLGIVGALDDSYDLVMVGRRHGDSQLMAELGRSVKQRDLGVVAEMIAIKCTKLRASVLVVQQQKKLWGLKDPEESTRLRRVGFCLGPTVWGDTNPIINVLFPLRGYQIGQTVAFFGLLLFLFVIGAKMDMSMVTRAGKKAVAIGILISTVPLGVNLAVAHMMKNYWTLEPKLKSSLYTIAYLQSISTYYVIVCVLADLKLLNSELGPVAASASMISGALSYLMAVFCFTFRQSQLGSPEGFLWMLSSVGFIFFIIIVGVRPIFFWMIRNSSEDKPLKESYVISIFIMLMISALCSEALGQHLIFGGVILGAALPSGPPLGSAVVYKLETFSSILILPSYFVYTIAGVNIFKLVDMQTFSIMAFAIAVLSGIYTPVIKLLYNPSKQFSATSRRTIEHASPHAEFRMFICIYNDECTPSMISLLEVSNPTSKSPICCYVVHLMELAGRLSPVLVYHRPGKRSSNRTHHSNHIINAFRLYERHSNGHVMINLFTAIAPLATIDDEVCRLALKKRTSLLVIPFHRQWRLHGLEEFSERRPINRNILNKAPCSVGILIDRGTLGGAKSRTFSLYNIGVIFLGGMDDREALAYALRMASHPNVGVTLIHVTNPESSQRFDTDWELDKEMVQEFRVHYSGTKTHHYRNEVVKDTVDMVRVIKCLENTFELLIVGKDHDHVSPALEIRDWSEFPELGFIGDMLASTDACCEVSVLVVQQHRFGYEEEEDGQLSNAKETLGTVEILCHNNKVFPEVIKDAPGGYAYSK</sequence>
<feature type="transmembrane region" description="Helical" evidence="11">
    <location>
        <begin position="864"/>
        <end position="884"/>
    </location>
</feature>
<keyword evidence="4" id="KW-0633">Potassium transport</keyword>
<feature type="transmembrane region" description="Helical" evidence="11">
    <location>
        <begin position="999"/>
        <end position="1023"/>
    </location>
</feature>
<keyword evidence="6" id="KW-0630">Potassium</keyword>
<dbReference type="GO" id="GO:0016020">
    <property type="term" value="C:membrane"/>
    <property type="evidence" value="ECO:0007669"/>
    <property type="project" value="UniProtKB-SubCell"/>
</dbReference>
<dbReference type="GO" id="GO:1902600">
    <property type="term" value="P:proton transmembrane transport"/>
    <property type="evidence" value="ECO:0007669"/>
    <property type="project" value="InterPro"/>
</dbReference>
<name>A0A9Q0J7G2_9ROSI</name>
<dbReference type="GO" id="GO:0012505">
    <property type="term" value="C:endomembrane system"/>
    <property type="evidence" value="ECO:0007669"/>
    <property type="project" value="TreeGrafter"/>
</dbReference>
<keyword evidence="2" id="KW-0813">Transport</keyword>
<dbReference type="InterPro" id="IPR057291">
    <property type="entry name" value="CHX17_2nd"/>
</dbReference>
<dbReference type="PANTHER" id="PTHR32468:SF164">
    <property type="entry name" value="OS05G0485000 PROTEIN"/>
    <property type="match status" value="1"/>
</dbReference>
<dbReference type="InterPro" id="IPR038770">
    <property type="entry name" value="Na+/solute_symporter_sf"/>
</dbReference>
<dbReference type="GO" id="GO:0015297">
    <property type="term" value="F:antiporter activity"/>
    <property type="evidence" value="ECO:0007669"/>
    <property type="project" value="UniProtKB-KW"/>
</dbReference>
<comment type="caution">
    <text evidence="15">The sequence shown here is derived from an EMBL/GenBank/DDBJ whole genome shotgun (WGS) entry which is preliminary data.</text>
</comment>
<evidence type="ECO:0000259" key="13">
    <source>
        <dbReference type="Pfam" id="PF23256"/>
    </source>
</evidence>
<dbReference type="InterPro" id="IPR050794">
    <property type="entry name" value="CPA2_transporter"/>
</dbReference>
<feature type="transmembrane region" description="Helical" evidence="11">
    <location>
        <begin position="463"/>
        <end position="483"/>
    </location>
</feature>
<feature type="transmembrane region" description="Helical" evidence="11">
    <location>
        <begin position="1035"/>
        <end position="1065"/>
    </location>
</feature>
<feature type="transmembrane region" description="Helical" evidence="11">
    <location>
        <begin position="429"/>
        <end position="451"/>
    </location>
</feature>
<dbReference type="EMBL" id="JAKUCV010005512">
    <property type="protein sequence ID" value="KAJ4830882.1"/>
    <property type="molecule type" value="Genomic_DNA"/>
</dbReference>